<reference evidence="2 3" key="1">
    <citation type="journal article" date="2010" name="Stand. Genomic Sci.">
        <title>Complete genome sequence of Archaeoglobus profundus type strain (AV18).</title>
        <authorList>
            <person name="von Jan M."/>
            <person name="Lapidus A."/>
            <person name="Del Rio T.G."/>
            <person name="Copeland A."/>
            <person name="Tice H."/>
            <person name="Cheng J.F."/>
            <person name="Lucas S."/>
            <person name="Chen F."/>
            <person name="Nolan M."/>
            <person name="Goodwin L."/>
            <person name="Han C."/>
            <person name="Pitluck S."/>
            <person name="Liolios K."/>
            <person name="Ivanova N."/>
            <person name="Mavromatis K."/>
            <person name="Ovchinnikova G."/>
            <person name="Chertkov O."/>
            <person name="Pati A."/>
            <person name="Chen A."/>
            <person name="Palaniappan K."/>
            <person name="Land M."/>
            <person name="Hauser L."/>
            <person name="Chang Y.J."/>
            <person name="Jeffries C.D."/>
            <person name="Saunders E."/>
            <person name="Brettin T."/>
            <person name="Detter J.C."/>
            <person name="Chain P."/>
            <person name="Eichinger K."/>
            <person name="Huber H."/>
            <person name="Spring S."/>
            <person name="Rohde M."/>
            <person name="Goker M."/>
            <person name="Wirth R."/>
            <person name="Woyke T."/>
            <person name="Bristow J."/>
            <person name="Eisen J.A."/>
            <person name="Markowitz V."/>
            <person name="Hugenholtz P."/>
            <person name="Kyrpides N.C."/>
            <person name="Klenk H.P."/>
        </authorList>
    </citation>
    <scope>NUCLEOTIDE SEQUENCE [LARGE SCALE GENOMIC DNA]</scope>
    <source>
        <strain evidence="3">DSM 5631 / JCM 9629 / NBRC 100127 / Av18</strain>
    </source>
</reference>
<evidence type="ECO:0000259" key="1">
    <source>
        <dbReference type="Pfam" id="PF18489"/>
    </source>
</evidence>
<dbReference type="KEGG" id="apo:Arcpr_0571"/>
<organism evidence="2 3">
    <name type="scientific">Archaeoglobus profundus (strain DSM 5631 / JCM 9629 / NBRC 100127 / Av18)</name>
    <dbReference type="NCBI Taxonomy" id="572546"/>
    <lineage>
        <taxon>Archaea</taxon>
        <taxon>Methanobacteriati</taxon>
        <taxon>Methanobacteriota</taxon>
        <taxon>Archaeoglobi</taxon>
        <taxon>Archaeoglobales</taxon>
        <taxon>Archaeoglobaceae</taxon>
        <taxon>Archaeoglobus</taxon>
    </lineage>
</organism>
<dbReference type="HOGENOM" id="CLU_1286303_0_0_2"/>
<dbReference type="PaxDb" id="572546-Arcpr_0571"/>
<dbReference type="Gene3D" id="1.20.1440.150">
    <property type="match status" value="1"/>
</dbReference>
<dbReference type="Proteomes" id="UP000001901">
    <property type="component" value="Chromosome"/>
</dbReference>
<proteinExistence type="predicted"/>
<evidence type="ECO:0000313" key="3">
    <source>
        <dbReference type="Proteomes" id="UP000001901"/>
    </source>
</evidence>
<dbReference type="STRING" id="572546.Arcpr_0571"/>
<dbReference type="EMBL" id="CP001857">
    <property type="protein sequence ID" value="ADB57636.1"/>
    <property type="molecule type" value="Genomic_DNA"/>
</dbReference>
<accession>D2RH61</accession>
<protein>
    <submittedName>
        <fullName evidence="2">RNA-binding protein-like protein containing a C-terminal EMAP domain</fullName>
    </submittedName>
</protein>
<dbReference type="Gene3D" id="2.40.50.140">
    <property type="entry name" value="Nucleic acid-binding proteins"/>
    <property type="match status" value="1"/>
</dbReference>
<dbReference type="InterPro" id="IPR012340">
    <property type="entry name" value="NA-bd_OB-fold"/>
</dbReference>
<dbReference type="InterPro" id="IPR041169">
    <property type="entry name" value="Alpha_helical"/>
</dbReference>
<name>D2RH61_ARCPA</name>
<dbReference type="eggNOG" id="arCOG04359">
    <property type="taxonomic scope" value="Archaea"/>
</dbReference>
<dbReference type="Pfam" id="PF18489">
    <property type="entry name" value="Alpha_Helical"/>
    <property type="match status" value="1"/>
</dbReference>
<sequence length="212" mass="24992">MDTSRDFRLILAEKGIKELERVINAVKVQRRKEILKKVREMENDIQVVKWSYLDIDELLNFENFVKLVETAKELREALKQAEKDFNWKLADYWLEYISYLPELMKRGEISRVYEAIRFFSGVITNRKKIGGLWFCNVDCGFKINVVTNSEKFKPNEYVVIAYLPPREFGEYMSEGMFVDAKIEKKGELSLDEIRSIADKLGEVEAILIEMLR</sequence>
<keyword evidence="3" id="KW-1185">Reference proteome</keyword>
<dbReference type="RefSeq" id="WP_012939972.1">
    <property type="nucleotide sequence ID" value="NC_013741.1"/>
</dbReference>
<evidence type="ECO:0000313" key="2">
    <source>
        <dbReference type="EMBL" id="ADB57636.1"/>
    </source>
</evidence>
<dbReference type="OrthoDB" id="14546at2157"/>
<gene>
    <name evidence="2" type="ordered locus">Arcpr_0571</name>
</gene>
<dbReference type="GeneID" id="8739230"/>
<dbReference type="AlphaFoldDB" id="D2RH61"/>
<feature type="domain" description="Alpha helical" evidence="1">
    <location>
        <begin position="2"/>
        <end position="82"/>
    </location>
</feature>